<dbReference type="GO" id="GO:0005737">
    <property type="term" value="C:cytoplasm"/>
    <property type="evidence" value="ECO:0007669"/>
    <property type="project" value="UniProtKB-SubCell"/>
</dbReference>
<dbReference type="Pfam" id="PF03874">
    <property type="entry name" value="RNA_pol_Rpb4"/>
    <property type="match status" value="1"/>
</dbReference>
<dbReference type="Gene3D" id="1.10.150.80">
    <property type="entry name" value="HRDC domain"/>
    <property type="match status" value="1"/>
</dbReference>
<dbReference type="InterPro" id="IPR010924">
    <property type="entry name" value="Rpo4"/>
</dbReference>
<dbReference type="SUPFAM" id="SSF47819">
    <property type="entry name" value="HRDC-like"/>
    <property type="match status" value="1"/>
</dbReference>
<dbReference type="HAMAP" id="MF_00864">
    <property type="entry name" value="RNApol_arch_Rpo4"/>
    <property type="match status" value="1"/>
</dbReference>
<dbReference type="AlphaFoldDB" id="A0A7C2VQK1"/>
<dbReference type="GO" id="GO:0000428">
    <property type="term" value="C:DNA-directed RNA polymerase complex"/>
    <property type="evidence" value="ECO:0007669"/>
    <property type="project" value="UniProtKB-KW"/>
</dbReference>
<keyword evidence="1" id="KW-0240">DNA-directed RNA polymerase</keyword>
<dbReference type="GO" id="GO:0003899">
    <property type="term" value="F:DNA-directed RNA polymerase activity"/>
    <property type="evidence" value="ECO:0007669"/>
    <property type="project" value="UniProtKB-UniRule"/>
</dbReference>
<organism evidence="2">
    <name type="scientific">Fervidicoccus fontis</name>
    <dbReference type="NCBI Taxonomy" id="683846"/>
    <lineage>
        <taxon>Archaea</taxon>
        <taxon>Thermoproteota</taxon>
        <taxon>Thermoprotei</taxon>
        <taxon>Fervidicoccales</taxon>
        <taxon>Fervidicoccaceae</taxon>
        <taxon>Fervidicoccus</taxon>
    </lineage>
</organism>
<comment type="subunit">
    <text evidence="1">Part of the RNA polymerase complex. Forms a stalk with Rpo7 that extends from the main structure.</text>
</comment>
<accession>A0A7C2VQK1</accession>
<keyword evidence="1" id="KW-0808">Transferase</keyword>
<comment type="similarity">
    <text evidence="1">Belongs to the eukaryotic RPB4 RNA polymerase subunit family.</text>
</comment>
<comment type="subcellular location">
    <subcellularLocation>
        <location evidence="1">Cytoplasm</location>
    </subcellularLocation>
</comment>
<reference evidence="2" key="1">
    <citation type="journal article" date="2020" name="mSystems">
        <title>Genome- and Community-Level Interaction Insights into Carbon Utilization and Element Cycling Functions of Hydrothermarchaeota in Hydrothermal Sediment.</title>
        <authorList>
            <person name="Zhou Z."/>
            <person name="Liu Y."/>
            <person name="Xu W."/>
            <person name="Pan J."/>
            <person name="Luo Z.H."/>
            <person name="Li M."/>
        </authorList>
    </citation>
    <scope>NUCLEOTIDE SEQUENCE [LARGE SCALE GENOMIC DNA]</scope>
    <source>
        <strain evidence="2">SpSt-1261</strain>
    </source>
</reference>
<dbReference type="GO" id="GO:0006352">
    <property type="term" value="P:DNA-templated transcription initiation"/>
    <property type="evidence" value="ECO:0007669"/>
    <property type="project" value="InterPro"/>
</dbReference>
<name>A0A7C2VQK1_9CREN</name>
<keyword evidence="1" id="KW-0804">Transcription</keyword>
<protein>
    <recommendedName>
        <fullName evidence="1">DNA-directed RNA polymerase subunit Rpo4</fullName>
        <ecNumber evidence="1">2.7.7.6</ecNumber>
    </recommendedName>
    <alternativeName>
        <fullName evidence="1">DNA-directed RNA polymerase subunit F</fullName>
    </alternativeName>
</protein>
<keyword evidence="1" id="KW-0963">Cytoplasm</keyword>
<dbReference type="InterPro" id="IPR010997">
    <property type="entry name" value="HRDC-like_sf"/>
</dbReference>
<dbReference type="GeneID" id="12450202"/>
<evidence type="ECO:0000256" key="1">
    <source>
        <dbReference type="HAMAP-Rule" id="MF_00864"/>
    </source>
</evidence>
<sequence>MPRIIVSKEYLSNSQLEELLKSSSFDKDSIIIKKVEEYLSAVRKCKAENIKEILEELKKLSIPEELAVMIINVLPTESAELRALLPQQYQSLPSETVEKAVEIVSKCF</sequence>
<keyword evidence="1" id="KW-0548">Nucleotidyltransferase</keyword>
<dbReference type="PANTHER" id="PTHR39646">
    <property type="entry name" value="RNA POLYMERASE RPB4"/>
    <property type="match status" value="1"/>
</dbReference>
<dbReference type="PANTHER" id="PTHR39646:SF1">
    <property type="entry name" value="DNA-DIRECTED RNA POLYMERASE SUBUNIT RPO4"/>
    <property type="match status" value="1"/>
</dbReference>
<reference evidence="3" key="2">
    <citation type="submission" date="2020-10" db="EMBL/GenBank/DDBJ databases">
        <title>Fervidococcus fontis strain 3639Fd - the first crenarchaeon capable of growth on lipids.</title>
        <authorList>
            <person name="Kochetkova T.V."/>
            <person name="Elcheninov A.G."/>
            <person name="Toschakov S.V."/>
            <person name="Kublanov I.V."/>
        </authorList>
    </citation>
    <scope>NUCLEOTIDE SEQUENCE</scope>
    <source>
        <strain evidence="3">3639Fd</strain>
    </source>
</reference>
<comment type="function">
    <text evidence="1">DNA-dependent RNA polymerase (RNAP) catalyzes the transcription of DNA into RNA using the four ribonucleoside triphosphates as substrates. This subunit is less well bound than the others.</text>
</comment>
<dbReference type="Proteomes" id="UP000886076">
    <property type="component" value="Unassembled WGS sequence"/>
</dbReference>
<proteinExistence type="inferred from homology"/>
<dbReference type="InterPro" id="IPR044876">
    <property type="entry name" value="HRDC_dom_sf"/>
</dbReference>
<dbReference type="GO" id="GO:0000166">
    <property type="term" value="F:nucleotide binding"/>
    <property type="evidence" value="ECO:0007669"/>
    <property type="project" value="InterPro"/>
</dbReference>
<comment type="catalytic activity">
    <reaction evidence="1">
        <text>RNA(n) + a ribonucleoside 5'-triphosphate = RNA(n+1) + diphosphate</text>
        <dbReference type="Rhea" id="RHEA:21248"/>
        <dbReference type="Rhea" id="RHEA-COMP:14527"/>
        <dbReference type="Rhea" id="RHEA-COMP:17342"/>
        <dbReference type="ChEBI" id="CHEBI:33019"/>
        <dbReference type="ChEBI" id="CHEBI:61557"/>
        <dbReference type="ChEBI" id="CHEBI:140395"/>
        <dbReference type="EC" id="2.7.7.6"/>
    </reaction>
</comment>
<evidence type="ECO:0000313" key="2">
    <source>
        <dbReference type="EMBL" id="HEW63962.1"/>
    </source>
</evidence>
<evidence type="ECO:0000313" key="3">
    <source>
        <dbReference type="EMBL" id="MBE9390477.1"/>
    </source>
</evidence>
<dbReference type="RefSeq" id="WP_014558246.1">
    <property type="nucleotide sequence ID" value="NZ_DSFH01000041.1"/>
</dbReference>
<comment type="caution">
    <text evidence="2">The sequence shown here is derived from an EMBL/GenBank/DDBJ whole genome shotgun (WGS) entry which is preliminary data.</text>
</comment>
<gene>
    <name evidence="1" type="primary">rpo4</name>
    <name evidence="1" type="synonym">rpoF</name>
    <name evidence="2" type="ORF">ENO39_02760</name>
    <name evidence="3" type="ORF">IOK49_00010</name>
</gene>
<dbReference type="InterPro" id="IPR005574">
    <property type="entry name" value="Rpb4/RPC9"/>
</dbReference>
<dbReference type="EMBL" id="DSFH01000041">
    <property type="protein sequence ID" value="HEW63962.1"/>
    <property type="molecule type" value="Genomic_DNA"/>
</dbReference>
<dbReference type="Proteomes" id="UP000652307">
    <property type="component" value="Unassembled WGS sequence"/>
</dbReference>
<dbReference type="EC" id="2.7.7.6" evidence="1"/>
<dbReference type="EMBL" id="JADEZV010000001">
    <property type="protein sequence ID" value="MBE9390477.1"/>
    <property type="molecule type" value="Genomic_DNA"/>
</dbReference>